<dbReference type="Pfam" id="PF00573">
    <property type="entry name" value="Ribosomal_L4"/>
    <property type="match status" value="1"/>
</dbReference>
<dbReference type="InterPro" id="IPR003034">
    <property type="entry name" value="SAP_dom"/>
</dbReference>
<dbReference type="PANTHER" id="PTHR10746:SF6">
    <property type="entry name" value="LARGE RIBOSOMAL SUBUNIT PROTEIN UL4M"/>
    <property type="match status" value="1"/>
</dbReference>
<evidence type="ECO:0000256" key="2">
    <source>
        <dbReference type="ARBA" id="ARBA00022980"/>
    </source>
</evidence>
<dbReference type="EMBL" id="HBHY01022253">
    <property type="protein sequence ID" value="CAE0153543.1"/>
    <property type="molecule type" value="Transcribed_RNA"/>
</dbReference>
<name>A0A7S3FK12_9VIRI</name>
<evidence type="ECO:0000256" key="4">
    <source>
        <dbReference type="ARBA" id="ARBA00040565"/>
    </source>
</evidence>
<dbReference type="PANTHER" id="PTHR10746">
    <property type="entry name" value="50S RIBOSOMAL PROTEIN L4"/>
    <property type="match status" value="1"/>
</dbReference>
<dbReference type="AlphaFoldDB" id="A0A7S3FK12"/>
<sequence>MEAARHPRRRAKRMERPQAAAVRDWSLAEVGSAPLDKRVWGRPLMVDVVHNVVKWQLAKRRAGTASVKKYWELRRTKRKPHAQKGTGRARQGDYRGPHMRGGITMFGPRPKDWSYPLPRKMRRLGVQVALSERRREGRLLVVDSLDPPEAKTRAANDFLARVGGSKMLLIDGVLPEGAKGTGRACEHCAKGAKDADPSEAALGIHEQLERDGDVFYDASTGRWAGELPEPSPGLLMATRNVPYMSVLPPQGVNVYDVVMNDTIVVSTDALRYMQVRLTRPIKRRPSTLYGGKLGSAEEPVVDGSAEEPVVDGSAEAPVVDGSAEEPVVDEDKEAADSLSREEVEALGVVALRGELRKQGLKVSGAKAALVARLLGEPEP</sequence>
<protein>
    <recommendedName>
        <fullName evidence="4">Large ribosomal subunit protein uL4m</fullName>
    </recommendedName>
</protein>
<dbReference type="HAMAP" id="MF_01328_B">
    <property type="entry name" value="Ribosomal_uL4_B"/>
    <property type="match status" value="1"/>
</dbReference>
<dbReference type="InterPro" id="IPR036361">
    <property type="entry name" value="SAP_dom_sf"/>
</dbReference>
<dbReference type="GO" id="GO:1990904">
    <property type="term" value="C:ribonucleoprotein complex"/>
    <property type="evidence" value="ECO:0007669"/>
    <property type="project" value="UniProtKB-KW"/>
</dbReference>
<evidence type="ECO:0000313" key="7">
    <source>
        <dbReference type="EMBL" id="CAE0153543.1"/>
    </source>
</evidence>
<dbReference type="GO" id="GO:0005840">
    <property type="term" value="C:ribosome"/>
    <property type="evidence" value="ECO:0007669"/>
    <property type="project" value="UniProtKB-KW"/>
</dbReference>
<accession>A0A7S3FK12</accession>
<dbReference type="InterPro" id="IPR013005">
    <property type="entry name" value="Ribosomal_uL4-like"/>
</dbReference>
<evidence type="ECO:0000256" key="5">
    <source>
        <dbReference type="SAM" id="MobiDB-lite"/>
    </source>
</evidence>
<dbReference type="GO" id="GO:0003735">
    <property type="term" value="F:structural constituent of ribosome"/>
    <property type="evidence" value="ECO:0007669"/>
    <property type="project" value="InterPro"/>
</dbReference>
<dbReference type="InterPro" id="IPR002136">
    <property type="entry name" value="Ribosomal_uL4"/>
</dbReference>
<evidence type="ECO:0000259" key="6">
    <source>
        <dbReference type="PROSITE" id="PS50800"/>
    </source>
</evidence>
<proteinExistence type="inferred from homology"/>
<dbReference type="SUPFAM" id="SSF68906">
    <property type="entry name" value="SAP domain"/>
    <property type="match status" value="1"/>
</dbReference>
<feature type="region of interest" description="Disordered" evidence="5">
    <location>
        <begin position="290"/>
        <end position="336"/>
    </location>
</feature>
<evidence type="ECO:0000256" key="3">
    <source>
        <dbReference type="ARBA" id="ARBA00023274"/>
    </source>
</evidence>
<dbReference type="PROSITE" id="PS50800">
    <property type="entry name" value="SAP"/>
    <property type="match status" value="1"/>
</dbReference>
<dbReference type="Pfam" id="PF02037">
    <property type="entry name" value="SAP"/>
    <property type="match status" value="1"/>
</dbReference>
<dbReference type="Gene3D" id="1.10.720.30">
    <property type="entry name" value="SAP domain"/>
    <property type="match status" value="1"/>
</dbReference>
<comment type="similarity">
    <text evidence="1">Belongs to the universal ribosomal protein uL4 family.</text>
</comment>
<organism evidence="7">
    <name type="scientific">Prasinoderma singulare</name>
    <dbReference type="NCBI Taxonomy" id="676789"/>
    <lineage>
        <taxon>Eukaryota</taxon>
        <taxon>Viridiplantae</taxon>
        <taxon>Prasinodermophyta</taxon>
        <taxon>Prasinodermophyceae</taxon>
        <taxon>Prasinodermales</taxon>
        <taxon>Prasinodermaceae</taxon>
        <taxon>Prasinoderma</taxon>
    </lineage>
</organism>
<dbReference type="Gene3D" id="3.40.1370.10">
    <property type="match status" value="1"/>
</dbReference>
<gene>
    <name evidence="7" type="ORF">PSIN1315_LOCUS14246</name>
</gene>
<dbReference type="SMART" id="SM00513">
    <property type="entry name" value="SAP"/>
    <property type="match status" value="1"/>
</dbReference>
<feature type="domain" description="SAP" evidence="6">
    <location>
        <begin position="343"/>
        <end position="377"/>
    </location>
</feature>
<feature type="compositionally biased region" description="Acidic residues" evidence="5">
    <location>
        <begin position="322"/>
        <end position="333"/>
    </location>
</feature>
<keyword evidence="3" id="KW-0687">Ribonucleoprotein</keyword>
<dbReference type="GO" id="GO:0006412">
    <property type="term" value="P:translation"/>
    <property type="evidence" value="ECO:0007669"/>
    <property type="project" value="InterPro"/>
</dbReference>
<reference evidence="7" key="1">
    <citation type="submission" date="2021-01" db="EMBL/GenBank/DDBJ databases">
        <authorList>
            <person name="Corre E."/>
            <person name="Pelletier E."/>
            <person name="Niang G."/>
            <person name="Scheremetjew M."/>
            <person name="Finn R."/>
            <person name="Kale V."/>
            <person name="Holt S."/>
            <person name="Cochrane G."/>
            <person name="Meng A."/>
            <person name="Brown T."/>
            <person name="Cohen L."/>
        </authorList>
    </citation>
    <scope>NUCLEOTIDE SEQUENCE</scope>
    <source>
        <strain evidence="7">RCC927</strain>
    </source>
</reference>
<dbReference type="InterPro" id="IPR023574">
    <property type="entry name" value="Ribosomal_uL4_dom_sf"/>
</dbReference>
<keyword evidence="2" id="KW-0689">Ribosomal protein</keyword>
<feature type="region of interest" description="Disordered" evidence="5">
    <location>
        <begin position="75"/>
        <end position="107"/>
    </location>
</feature>
<evidence type="ECO:0000256" key="1">
    <source>
        <dbReference type="ARBA" id="ARBA00010528"/>
    </source>
</evidence>
<dbReference type="SUPFAM" id="SSF52166">
    <property type="entry name" value="Ribosomal protein L4"/>
    <property type="match status" value="1"/>
</dbReference>
<dbReference type="NCBIfam" id="TIGR03953">
    <property type="entry name" value="rplD_bact"/>
    <property type="match status" value="1"/>
</dbReference>